<feature type="signal peptide" evidence="1">
    <location>
        <begin position="1"/>
        <end position="23"/>
    </location>
</feature>
<sequence>MLARLNWYMLFVASCLPLTAVNASSSSQDNQCMHVHAASSMPRFDTHSLLAMSSSTYSLALSSLTSLLGREILARVFQQYDIAIRVFTGLAVGIWFNQLSEIPEEILVGISIYGIPDFIFNRNSLSAILPGIGWFIAFLAEDQTKPKRGPKESIVRFQETRIIMKGKVLKVLEPDISISRQEAQKGPGTSHITYVHMFPPLSAFSDNASSTRSTFLATPEIIRSSEEIKNQLIDTIDFDEAEYTTAREPSIAESTPKVPTRSIEDEDDLYTFDLISSPIVEEVTDFEGLLSDGRTVFASEERLHDPVEEGLGEPLNGEGMPVIEDAVSETASQTTSISPFELQGPARELKRRAEEYRQQSIATKIIIETLEDQRKQALQMNNGGEAFRLKYDIKEFLKNAKKADRKAAKLNFRARNTASRDGRRVDVHALKPGEALEVTEEALRAIQLRGGRELTVIVGQGLHSKGKPVLKPYLMREMRKQKLRVFQDPSNAGAIKIVLT</sequence>
<evidence type="ECO:0000256" key="1">
    <source>
        <dbReference type="SAM" id="SignalP"/>
    </source>
</evidence>
<dbReference type="PROSITE" id="PS50828">
    <property type="entry name" value="SMR"/>
    <property type="match status" value="1"/>
</dbReference>
<dbReference type="OrthoDB" id="3231855at2759"/>
<feature type="chain" id="PRO_5002203993" description="Smr domain-containing protein" evidence="1">
    <location>
        <begin position="24"/>
        <end position="500"/>
    </location>
</feature>
<reference evidence="3 4" key="1">
    <citation type="submission" date="2014-06" db="EMBL/GenBank/DDBJ databases">
        <title>Evolutionary Origins and Diversification of the Mycorrhizal Mutualists.</title>
        <authorList>
            <consortium name="DOE Joint Genome Institute"/>
            <consortium name="Mycorrhizal Genomics Consortium"/>
            <person name="Kohler A."/>
            <person name="Kuo A."/>
            <person name="Nagy L.G."/>
            <person name="Floudas D."/>
            <person name="Copeland A."/>
            <person name="Barry K.W."/>
            <person name="Cichocki N."/>
            <person name="Veneault-Fourrey C."/>
            <person name="LaButti K."/>
            <person name="Lindquist E.A."/>
            <person name="Lipzen A."/>
            <person name="Lundell T."/>
            <person name="Morin E."/>
            <person name="Murat C."/>
            <person name="Riley R."/>
            <person name="Ohm R."/>
            <person name="Sun H."/>
            <person name="Tunlid A."/>
            <person name="Henrissat B."/>
            <person name="Grigoriev I.V."/>
            <person name="Hibbett D.S."/>
            <person name="Martin F."/>
        </authorList>
    </citation>
    <scope>NUCLEOTIDE SEQUENCE [LARGE SCALE GENOMIC DNA]</scope>
    <source>
        <strain evidence="3 4">SS14</strain>
    </source>
</reference>
<evidence type="ECO:0000259" key="2">
    <source>
        <dbReference type="PROSITE" id="PS50828"/>
    </source>
</evidence>
<dbReference type="Gene3D" id="3.30.1370.110">
    <property type="match status" value="1"/>
</dbReference>
<keyword evidence="4" id="KW-1185">Reference proteome</keyword>
<dbReference type="PROSITE" id="PS51257">
    <property type="entry name" value="PROKAR_LIPOPROTEIN"/>
    <property type="match status" value="1"/>
</dbReference>
<organism evidence="3 4">
    <name type="scientific">Sphaerobolus stellatus (strain SS14)</name>
    <dbReference type="NCBI Taxonomy" id="990650"/>
    <lineage>
        <taxon>Eukaryota</taxon>
        <taxon>Fungi</taxon>
        <taxon>Dikarya</taxon>
        <taxon>Basidiomycota</taxon>
        <taxon>Agaricomycotina</taxon>
        <taxon>Agaricomycetes</taxon>
        <taxon>Phallomycetidae</taxon>
        <taxon>Geastrales</taxon>
        <taxon>Sphaerobolaceae</taxon>
        <taxon>Sphaerobolus</taxon>
    </lineage>
</organism>
<dbReference type="PANTHER" id="PTHR47417">
    <property type="entry name" value="SMR DOMAIN-CONTAINING PROTEIN YPL199C"/>
    <property type="match status" value="1"/>
</dbReference>
<evidence type="ECO:0000313" key="3">
    <source>
        <dbReference type="EMBL" id="KIJ39438.1"/>
    </source>
</evidence>
<dbReference type="AlphaFoldDB" id="A0A0C9U8S9"/>
<proteinExistence type="predicted"/>
<dbReference type="HOGENOM" id="CLU_545329_0_0_1"/>
<protein>
    <recommendedName>
        <fullName evidence="2">Smr domain-containing protein</fullName>
    </recommendedName>
</protein>
<dbReference type="Pfam" id="PF01713">
    <property type="entry name" value="Smr"/>
    <property type="match status" value="1"/>
</dbReference>
<dbReference type="SMART" id="SM00463">
    <property type="entry name" value="SMR"/>
    <property type="match status" value="1"/>
</dbReference>
<keyword evidence="1" id="KW-0732">Signal</keyword>
<dbReference type="PANTHER" id="PTHR47417:SF1">
    <property type="entry name" value="SMR DOMAIN-CONTAINING PROTEIN YPL199C"/>
    <property type="match status" value="1"/>
</dbReference>
<accession>A0A0C9U8S9</accession>
<feature type="domain" description="Smr" evidence="2">
    <location>
        <begin position="425"/>
        <end position="500"/>
    </location>
</feature>
<evidence type="ECO:0000313" key="4">
    <source>
        <dbReference type="Proteomes" id="UP000054279"/>
    </source>
</evidence>
<dbReference type="InterPro" id="IPR053020">
    <property type="entry name" value="Smr_domain_protein"/>
</dbReference>
<dbReference type="EMBL" id="KN837152">
    <property type="protein sequence ID" value="KIJ39438.1"/>
    <property type="molecule type" value="Genomic_DNA"/>
</dbReference>
<dbReference type="InterPro" id="IPR002625">
    <property type="entry name" value="Smr_dom"/>
</dbReference>
<gene>
    <name evidence="3" type="ORF">M422DRAFT_68782</name>
</gene>
<dbReference type="Proteomes" id="UP000054279">
    <property type="component" value="Unassembled WGS sequence"/>
</dbReference>
<name>A0A0C9U8S9_SPHS4</name>
<dbReference type="SUPFAM" id="SSF160443">
    <property type="entry name" value="SMR domain-like"/>
    <property type="match status" value="1"/>
</dbReference>
<dbReference type="InterPro" id="IPR036063">
    <property type="entry name" value="Smr_dom_sf"/>
</dbReference>